<dbReference type="EMBL" id="CAJNOW010022074">
    <property type="protein sequence ID" value="CAF1686501.1"/>
    <property type="molecule type" value="Genomic_DNA"/>
</dbReference>
<dbReference type="EMBL" id="CAJNOV010008009">
    <property type="protein sequence ID" value="CAF1305819.1"/>
    <property type="molecule type" value="Genomic_DNA"/>
</dbReference>
<sequence>MLTFYNENSIIMGNGQTGGEKKADGQHQEDVTIKKTLQLGEFNRRKSNENLIFFAGTDKARVITEILEERGWSRTRDHSITNFTMKWCLANQVDWSQFQEGKQLINNIPGQLAFSDKINLWYTIKDYLHNRRTSDGNHIQNFLPMTFVLDDEREVGEFLRSYKKHNRTWICKPRYSYAGRGIFVISVNSDLNAIFKFQIGNGNRIQYQPRLPGYLMQEYISRPLLIKGRKFDIRVHWLVAWTKPLLVFYNHNASAVRLSLNLYREFDFDRATHLTNLSVQENHYRYSFSQEATGMTISQLNHYFNRCFRPFHPKMCQDWVMTVMQERMQTIIRHVVRASKHKLAREAGQFGLFGCDFLLDENFRIWLLEINDNPGVGWGNPRLNTTTKPLFEETLDIVFECFEKFKNNESLLPIECLKNYKLIYNEDDDVDRLLRDDNQLFSDRLSIRYAIKDILARPSFHRTLIQTNTSRTIVNQVVDNNNNNVILPLDIMTDSNSSVGDVIPFRSTNADGILTSSSVIGTTSVNLHMSTITPDTDATIEPLKHEDDIALEHLMKSKKLEKKSKTKPLISTSTTSMNRVNIKANKISVKRNISTSNTIYMQRKKRLDLTPIIIDKKCYVHRNGIIPISTETTKKEDNIPNNEVIRPAELQNDIENQENQSVITSITSIIPLKFSS</sequence>
<dbReference type="Proteomes" id="UP000663824">
    <property type="component" value="Unassembled WGS sequence"/>
</dbReference>
<dbReference type="EMBL" id="CAJNRE010019031">
    <property type="protein sequence ID" value="CAF2186553.1"/>
    <property type="molecule type" value="Genomic_DNA"/>
</dbReference>
<dbReference type="Proteomes" id="UP000663834">
    <property type="component" value="Unassembled WGS sequence"/>
</dbReference>
<dbReference type="GO" id="GO:0005524">
    <property type="term" value="F:ATP binding"/>
    <property type="evidence" value="ECO:0007669"/>
    <property type="project" value="UniProtKB-UniRule"/>
</dbReference>
<evidence type="ECO:0000256" key="1">
    <source>
        <dbReference type="PROSITE-ProRule" id="PRU00409"/>
    </source>
</evidence>
<evidence type="ECO:0000313" key="3">
    <source>
        <dbReference type="EMBL" id="CAF1305819.1"/>
    </source>
</evidence>
<evidence type="ECO:0000259" key="2">
    <source>
        <dbReference type="PROSITE" id="PS50975"/>
    </source>
</evidence>
<evidence type="ECO:0000313" key="6">
    <source>
        <dbReference type="EMBL" id="CAF3947289.1"/>
    </source>
</evidence>
<evidence type="ECO:0000313" key="4">
    <source>
        <dbReference type="EMBL" id="CAF1686501.1"/>
    </source>
</evidence>
<proteinExistence type="predicted"/>
<dbReference type="OrthoDB" id="202825at2759"/>
<dbReference type="PANTHER" id="PTHR46810">
    <property type="entry name" value="INACTIVE POLYGLYCYLASE TTLL10"/>
    <property type="match status" value="1"/>
</dbReference>
<organism evidence="4 7">
    <name type="scientific">Rotaria magnacalcarata</name>
    <dbReference type="NCBI Taxonomy" id="392030"/>
    <lineage>
        <taxon>Eukaryota</taxon>
        <taxon>Metazoa</taxon>
        <taxon>Spiralia</taxon>
        <taxon>Gnathifera</taxon>
        <taxon>Rotifera</taxon>
        <taxon>Eurotatoria</taxon>
        <taxon>Bdelloidea</taxon>
        <taxon>Philodinida</taxon>
        <taxon>Philodinidae</taxon>
        <taxon>Rotaria</taxon>
    </lineage>
</organism>
<dbReference type="Gene3D" id="3.30.470.20">
    <property type="entry name" value="ATP-grasp fold, B domain"/>
    <property type="match status" value="1"/>
</dbReference>
<evidence type="ECO:0000313" key="7">
    <source>
        <dbReference type="Proteomes" id="UP000663834"/>
    </source>
</evidence>
<feature type="domain" description="ATP-grasp" evidence="2">
    <location>
        <begin position="342"/>
        <end position="399"/>
    </location>
</feature>
<dbReference type="InterPro" id="IPR027752">
    <property type="entry name" value="TTLL10"/>
</dbReference>
<evidence type="ECO:0000313" key="5">
    <source>
        <dbReference type="EMBL" id="CAF2186553.1"/>
    </source>
</evidence>
<dbReference type="InterPro" id="IPR013815">
    <property type="entry name" value="ATP_grasp_subdomain_1"/>
</dbReference>
<keyword evidence="1" id="KW-0067">ATP-binding</keyword>
<dbReference type="GO" id="GO:0070737">
    <property type="term" value="F:protein-glycine ligase activity, elongating"/>
    <property type="evidence" value="ECO:0007669"/>
    <property type="project" value="TreeGrafter"/>
</dbReference>
<dbReference type="Proteomes" id="UP000676336">
    <property type="component" value="Unassembled WGS sequence"/>
</dbReference>
<dbReference type="InterPro" id="IPR011761">
    <property type="entry name" value="ATP-grasp"/>
</dbReference>
<keyword evidence="1" id="KW-0547">Nucleotide-binding</keyword>
<dbReference type="SUPFAM" id="SSF56059">
    <property type="entry name" value="Glutathione synthetase ATP-binding domain-like"/>
    <property type="match status" value="1"/>
</dbReference>
<comment type="caution">
    <text evidence="4">The sequence shown here is derived from an EMBL/GenBank/DDBJ whole genome shotgun (WGS) entry which is preliminary data.</text>
</comment>
<accession>A0A816HBL2</accession>
<dbReference type="EMBL" id="CAJOBI010002861">
    <property type="protein sequence ID" value="CAF3947289.1"/>
    <property type="molecule type" value="Genomic_DNA"/>
</dbReference>
<name>A0A816HBL2_9BILA</name>
<dbReference type="PANTHER" id="PTHR46810:SF1">
    <property type="entry name" value="INACTIVE POLYGLYCYLASE TTLL10"/>
    <property type="match status" value="1"/>
</dbReference>
<dbReference type="AlphaFoldDB" id="A0A816HBL2"/>
<dbReference type="GO" id="GO:0046872">
    <property type="term" value="F:metal ion binding"/>
    <property type="evidence" value="ECO:0007669"/>
    <property type="project" value="InterPro"/>
</dbReference>
<dbReference type="PROSITE" id="PS51221">
    <property type="entry name" value="TTL"/>
    <property type="match status" value="1"/>
</dbReference>
<dbReference type="InterPro" id="IPR004344">
    <property type="entry name" value="TTL/TTLL_fam"/>
</dbReference>
<protein>
    <recommendedName>
        <fullName evidence="2">ATP-grasp domain-containing protein</fullName>
    </recommendedName>
</protein>
<gene>
    <name evidence="3" type="ORF">CJN711_LOCUS17174</name>
    <name evidence="4" type="ORF">KQP761_LOCUS38806</name>
    <name evidence="5" type="ORF">MBJ925_LOCUS34644</name>
    <name evidence="6" type="ORF">SMN809_LOCUS9053</name>
</gene>
<dbReference type="Pfam" id="PF03133">
    <property type="entry name" value="TTL"/>
    <property type="match status" value="1"/>
</dbReference>
<reference evidence="4" key="1">
    <citation type="submission" date="2021-02" db="EMBL/GenBank/DDBJ databases">
        <authorList>
            <person name="Nowell W R."/>
        </authorList>
    </citation>
    <scope>NUCLEOTIDE SEQUENCE</scope>
</reference>
<dbReference type="Gene3D" id="3.30.1490.20">
    <property type="entry name" value="ATP-grasp fold, A domain"/>
    <property type="match status" value="1"/>
</dbReference>
<dbReference type="PROSITE" id="PS50975">
    <property type="entry name" value="ATP_GRASP"/>
    <property type="match status" value="1"/>
</dbReference>
<dbReference type="Proteomes" id="UP000663855">
    <property type="component" value="Unassembled WGS sequence"/>
</dbReference>